<evidence type="ECO:0000313" key="1">
    <source>
        <dbReference type="EMBL" id="MBW97191.1"/>
    </source>
</evidence>
<protein>
    <submittedName>
        <fullName evidence="1">Uncharacterized protein</fullName>
    </submittedName>
</protein>
<name>A0A2P2JUQ8_RHIMU</name>
<sequence length="50" mass="5882">MLDSHLGYIFDPLSLLTRILVPSPLSKRRDELLAMHRSHACDFIFIETRR</sequence>
<proteinExistence type="predicted"/>
<dbReference type="EMBL" id="GGEC01016708">
    <property type="protein sequence ID" value="MBW97191.1"/>
    <property type="molecule type" value="Transcribed_RNA"/>
</dbReference>
<organism evidence="1">
    <name type="scientific">Rhizophora mucronata</name>
    <name type="common">Asiatic mangrove</name>
    <dbReference type="NCBI Taxonomy" id="61149"/>
    <lineage>
        <taxon>Eukaryota</taxon>
        <taxon>Viridiplantae</taxon>
        <taxon>Streptophyta</taxon>
        <taxon>Embryophyta</taxon>
        <taxon>Tracheophyta</taxon>
        <taxon>Spermatophyta</taxon>
        <taxon>Magnoliopsida</taxon>
        <taxon>eudicotyledons</taxon>
        <taxon>Gunneridae</taxon>
        <taxon>Pentapetalae</taxon>
        <taxon>rosids</taxon>
        <taxon>fabids</taxon>
        <taxon>Malpighiales</taxon>
        <taxon>Rhizophoraceae</taxon>
        <taxon>Rhizophora</taxon>
    </lineage>
</organism>
<reference evidence="1" key="1">
    <citation type="submission" date="2018-02" db="EMBL/GenBank/DDBJ databases">
        <title>Rhizophora mucronata_Transcriptome.</title>
        <authorList>
            <person name="Meera S.P."/>
            <person name="Sreeshan A."/>
            <person name="Augustine A."/>
        </authorList>
    </citation>
    <scope>NUCLEOTIDE SEQUENCE</scope>
    <source>
        <tissue evidence="1">Leaf</tissue>
    </source>
</reference>
<accession>A0A2P2JUQ8</accession>
<dbReference type="AlphaFoldDB" id="A0A2P2JUQ8"/>